<name>A0A0V0R2V3_PSEPJ</name>
<dbReference type="OMA" id="RDRMTWI"/>
<evidence type="ECO:0000313" key="2">
    <source>
        <dbReference type="Proteomes" id="UP000054937"/>
    </source>
</evidence>
<reference evidence="1 2" key="1">
    <citation type="journal article" date="2015" name="Sci. Rep.">
        <title>Genome of the facultative scuticociliatosis pathogen Pseudocohnilembus persalinus provides insight into its virulence through horizontal gene transfer.</title>
        <authorList>
            <person name="Xiong J."/>
            <person name="Wang G."/>
            <person name="Cheng J."/>
            <person name="Tian M."/>
            <person name="Pan X."/>
            <person name="Warren A."/>
            <person name="Jiang C."/>
            <person name="Yuan D."/>
            <person name="Miao W."/>
        </authorList>
    </citation>
    <scope>NUCLEOTIDE SEQUENCE [LARGE SCALE GENOMIC DNA]</scope>
    <source>
        <strain evidence="1">36N120E</strain>
    </source>
</reference>
<dbReference type="Proteomes" id="UP000054937">
    <property type="component" value="Unassembled WGS sequence"/>
</dbReference>
<accession>A0A0V0R2V3</accession>
<evidence type="ECO:0008006" key="3">
    <source>
        <dbReference type="Google" id="ProtNLM"/>
    </source>
</evidence>
<dbReference type="PANTHER" id="PTHR38567:SF1">
    <property type="entry name" value="DUF4291 DOMAIN-CONTAINING PROTEIN"/>
    <property type="match status" value="1"/>
</dbReference>
<keyword evidence="2" id="KW-1185">Reference proteome</keyword>
<dbReference type="InParanoid" id="A0A0V0R2V3"/>
<comment type="caution">
    <text evidence="1">The sequence shown here is derived from an EMBL/GenBank/DDBJ whole genome shotgun (WGS) entry which is preliminary data.</text>
</comment>
<dbReference type="EMBL" id="LDAU01000057">
    <property type="protein sequence ID" value="KRX08834.1"/>
    <property type="molecule type" value="Genomic_DNA"/>
</dbReference>
<evidence type="ECO:0000313" key="1">
    <source>
        <dbReference type="EMBL" id="KRX08834.1"/>
    </source>
</evidence>
<sequence>MEQMKTVSQKFNHTLKTEQYLKQCQNFPQEGRHIMCHQNEKSLVVYQAFNKDIAEYAIKNQKFGGENYSFNRMSWIKPNFLWMMYRSDWAQKKGQEKILAIWISKENFFNNILHNAYSVKRQQREKIQDNKKGLDIRLQWDPDYDPNFKKQNRRAIQLGLRSQELLNFSDKYIEKIEDITGFVKEQEYNLRKFGVDQVEIPIETELIINDQILLEKLDMI</sequence>
<dbReference type="Pfam" id="PF14124">
    <property type="entry name" value="DUF4291"/>
    <property type="match status" value="1"/>
</dbReference>
<proteinExistence type="predicted"/>
<dbReference type="OrthoDB" id="413653at2759"/>
<dbReference type="InterPro" id="IPR025633">
    <property type="entry name" value="DUF4291"/>
</dbReference>
<organism evidence="1 2">
    <name type="scientific">Pseudocohnilembus persalinus</name>
    <name type="common">Ciliate</name>
    <dbReference type="NCBI Taxonomy" id="266149"/>
    <lineage>
        <taxon>Eukaryota</taxon>
        <taxon>Sar</taxon>
        <taxon>Alveolata</taxon>
        <taxon>Ciliophora</taxon>
        <taxon>Intramacronucleata</taxon>
        <taxon>Oligohymenophorea</taxon>
        <taxon>Scuticociliatia</taxon>
        <taxon>Philasterida</taxon>
        <taxon>Pseudocohnilembidae</taxon>
        <taxon>Pseudocohnilembus</taxon>
    </lineage>
</organism>
<dbReference type="AlphaFoldDB" id="A0A0V0R2V3"/>
<protein>
    <recommendedName>
        <fullName evidence="3">DUF4291 domain-containing protein</fullName>
    </recommendedName>
</protein>
<gene>
    <name evidence="1" type="ORF">PPERSA_08938</name>
</gene>
<dbReference type="PANTHER" id="PTHR38567">
    <property type="entry name" value="DUF4291 DOMAIN-CONTAINING PROTEIN"/>
    <property type="match status" value="1"/>
</dbReference>